<keyword evidence="4" id="KW-1185">Reference proteome</keyword>
<dbReference type="Pfam" id="PF01464">
    <property type="entry name" value="SLT"/>
    <property type="match status" value="1"/>
</dbReference>
<keyword evidence="1" id="KW-0812">Transmembrane</keyword>
<dbReference type="STRING" id="720554.Clocl_1565"/>
<name>G8M2T7_ACECE</name>
<dbReference type="RefSeq" id="WP_014254807.1">
    <property type="nucleotide sequence ID" value="NC_016627.1"/>
</dbReference>
<dbReference type="InterPro" id="IPR023346">
    <property type="entry name" value="Lysozyme-like_dom_sf"/>
</dbReference>
<proteinExistence type="predicted"/>
<gene>
    <name evidence="3" type="ordered locus">Clocl_1565</name>
</gene>
<evidence type="ECO:0000256" key="1">
    <source>
        <dbReference type="SAM" id="Phobius"/>
    </source>
</evidence>
<dbReference type="AlphaFoldDB" id="G8M2T7"/>
<protein>
    <submittedName>
        <fullName evidence="3">Soluble lytic murein transglycosylase-like protein</fullName>
    </submittedName>
</protein>
<reference evidence="3 4" key="2">
    <citation type="journal article" date="2012" name="Stand. Genomic Sci.">
        <title>Complete Genome Sequence of Clostridium clariflavum DSM 19732.</title>
        <authorList>
            <person name="Izquierdo J.A."/>
            <person name="Goodwin L."/>
            <person name="Davenport K.W."/>
            <person name="Teshima H."/>
            <person name="Bruce D."/>
            <person name="Detter C."/>
            <person name="Tapia R."/>
            <person name="Han S."/>
            <person name="Land M."/>
            <person name="Hauser L."/>
            <person name="Jeffries C.D."/>
            <person name="Han J."/>
            <person name="Pitluck S."/>
            <person name="Nolan M."/>
            <person name="Chen A."/>
            <person name="Huntemann M."/>
            <person name="Mavromatis K."/>
            <person name="Mikhailova N."/>
            <person name="Liolios K."/>
            <person name="Woyke T."/>
            <person name="Lynd L.R."/>
        </authorList>
    </citation>
    <scope>NUCLEOTIDE SEQUENCE [LARGE SCALE GENOMIC DNA]</scope>
    <source>
        <strain evidence="4">DSM 19732 / NBRC 101661 / EBR45</strain>
    </source>
</reference>
<dbReference type="InterPro" id="IPR019734">
    <property type="entry name" value="TPR_rpt"/>
</dbReference>
<keyword evidence="1" id="KW-0472">Membrane</keyword>
<dbReference type="OrthoDB" id="9815002at2"/>
<dbReference type="SUPFAM" id="SSF53955">
    <property type="entry name" value="Lysozyme-like"/>
    <property type="match status" value="1"/>
</dbReference>
<dbReference type="Proteomes" id="UP000005435">
    <property type="component" value="Chromosome"/>
</dbReference>
<reference evidence="4" key="1">
    <citation type="submission" date="2011-12" db="EMBL/GenBank/DDBJ databases">
        <title>Complete sequence of Clostridium clariflavum DSM 19732.</title>
        <authorList>
            <consortium name="US DOE Joint Genome Institute"/>
            <person name="Lucas S."/>
            <person name="Han J."/>
            <person name="Lapidus A."/>
            <person name="Cheng J.-F."/>
            <person name="Goodwin L."/>
            <person name="Pitluck S."/>
            <person name="Peters L."/>
            <person name="Teshima H."/>
            <person name="Detter J.C."/>
            <person name="Han C."/>
            <person name="Tapia R."/>
            <person name="Land M."/>
            <person name="Hauser L."/>
            <person name="Kyrpides N."/>
            <person name="Ivanova N."/>
            <person name="Pagani I."/>
            <person name="Kitzmiller T."/>
            <person name="Lynd L."/>
            <person name="Izquierdo J."/>
            <person name="Woyke T."/>
        </authorList>
    </citation>
    <scope>NUCLEOTIDE SEQUENCE [LARGE SCALE GENOMIC DNA]</scope>
    <source>
        <strain evidence="4">DSM 19732 / NBRC 101661 / EBR45</strain>
    </source>
</reference>
<dbReference type="EMBL" id="CP003065">
    <property type="protein sequence ID" value="AEV68201.1"/>
    <property type="molecule type" value="Genomic_DNA"/>
</dbReference>
<sequence precursor="true">MKIKLLIGVITAIGVIATLFFLFNSSKYNSPLEKIIEENGDYEPENTIDIMKLLIEVRAGRQNVRDEFLLKLKDHKNTIGYYSNLILASRYDSRNKDAEEFYQNALNLYPTNNVKFNYASYLARSGKTAEAINEYLSILPESRAFEALINLNAEDKAICDSLAEKSNWKELEQFLENKIQDDSSLAKYYARALFEQGEYNKAIPLLETLYKENPTDQDIGWWYGRALEQTNQTGKAKEIYSSIGAKGAYRLGVLLENEKQTKSAMEIYKTSNEPISLWRAGRIQEELGLREQALETYLKIVETESAYQDDAAYRAYILSKRLGRNNTQKVLDILSKHPAWMERMGMKFAFDKIIELDYKKPEFLETVELYENNGLKEVADIELAIGSKFAKVEDKLALGDWYLEKGDIYMSVIWGLRSLMEVPNRRGYELSHPRPYEDIVLKAAKEYNVEPELIWATMKEESTFRPDVTSWAGAMGLMQIMPATGKDIATRLNMTIKDNDLLNPEINIKFGTYYISSMLKMFSGDIDKAMAAYNGGPGNATRWSSSSIGKTKEDFPTAITFFETQEYITKIKNSYLVYKWLYGEN</sequence>
<dbReference type="eggNOG" id="COG0457">
    <property type="taxonomic scope" value="Bacteria"/>
</dbReference>
<dbReference type="Pfam" id="PF14559">
    <property type="entry name" value="TPR_19"/>
    <property type="match status" value="1"/>
</dbReference>
<organism evidence="3 4">
    <name type="scientific">Acetivibrio clariflavus (strain DSM 19732 / NBRC 101661 / EBR45)</name>
    <name type="common">Clostridium clariflavum</name>
    <dbReference type="NCBI Taxonomy" id="720554"/>
    <lineage>
        <taxon>Bacteria</taxon>
        <taxon>Bacillati</taxon>
        <taxon>Bacillota</taxon>
        <taxon>Clostridia</taxon>
        <taxon>Eubacteriales</taxon>
        <taxon>Oscillospiraceae</taxon>
        <taxon>Acetivibrio</taxon>
    </lineage>
</organism>
<keyword evidence="1" id="KW-1133">Transmembrane helix</keyword>
<evidence type="ECO:0000313" key="3">
    <source>
        <dbReference type="EMBL" id="AEV68201.1"/>
    </source>
</evidence>
<evidence type="ECO:0000313" key="4">
    <source>
        <dbReference type="Proteomes" id="UP000005435"/>
    </source>
</evidence>
<feature type="domain" description="Transglycosylase SLT" evidence="2">
    <location>
        <begin position="440"/>
        <end position="553"/>
    </location>
</feature>
<dbReference type="eggNOG" id="COG0741">
    <property type="taxonomic scope" value="Bacteria"/>
</dbReference>
<dbReference type="InterPro" id="IPR011990">
    <property type="entry name" value="TPR-like_helical_dom_sf"/>
</dbReference>
<dbReference type="KEGG" id="ccl:Clocl_1565"/>
<dbReference type="Gene3D" id="1.25.40.10">
    <property type="entry name" value="Tetratricopeptide repeat domain"/>
    <property type="match status" value="2"/>
</dbReference>
<dbReference type="Gene3D" id="1.10.530.10">
    <property type="match status" value="1"/>
</dbReference>
<feature type="transmembrane region" description="Helical" evidence="1">
    <location>
        <begin position="5"/>
        <end position="23"/>
    </location>
</feature>
<dbReference type="PANTHER" id="PTHR37423:SF2">
    <property type="entry name" value="MEMBRANE-BOUND LYTIC MUREIN TRANSGLYCOSYLASE C"/>
    <property type="match status" value="1"/>
</dbReference>
<dbReference type="CDD" id="cd13401">
    <property type="entry name" value="Slt70-like"/>
    <property type="match status" value="1"/>
</dbReference>
<dbReference type="HOGENOM" id="CLU_452508_0_0_9"/>
<evidence type="ECO:0000259" key="2">
    <source>
        <dbReference type="Pfam" id="PF01464"/>
    </source>
</evidence>
<dbReference type="InterPro" id="IPR008258">
    <property type="entry name" value="Transglycosylase_SLT_dom_1"/>
</dbReference>
<dbReference type="PANTHER" id="PTHR37423">
    <property type="entry name" value="SOLUBLE LYTIC MUREIN TRANSGLYCOSYLASE-RELATED"/>
    <property type="match status" value="1"/>
</dbReference>
<accession>G8M2T7</accession>
<dbReference type="SUPFAM" id="SSF48452">
    <property type="entry name" value="TPR-like"/>
    <property type="match status" value="1"/>
</dbReference>
<dbReference type="SMART" id="SM00028">
    <property type="entry name" value="TPR"/>
    <property type="match status" value="3"/>
</dbReference>